<evidence type="ECO:0000259" key="8">
    <source>
        <dbReference type="Pfam" id="PF01281"/>
    </source>
</evidence>
<evidence type="ECO:0000259" key="9">
    <source>
        <dbReference type="Pfam" id="PF03948"/>
    </source>
</evidence>
<feature type="domain" description="Large ribosomal subunit protein bL9 C-terminal" evidence="9">
    <location>
        <begin position="66"/>
        <end position="145"/>
    </location>
</feature>
<dbReference type="Gene3D" id="3.40.5.10">
    <property type="entry name" value="Ribosomal protein L9, N-terminal domain"/>
    <property type="match status" value="1"/>
</dbReference>
<dbReference type="Proteomes" id="UP000228700">
    <property type="component" value="Unassembled WGS sequence"/>
</dbReference>
<dbReference type="Pfam" id="PF01281">
    <property type="entry name" value="Ribosomal_L9_N"/>
    <property type="match status" value="1"/>
</dbReference>
<evidence type="ECO:0000256" key="3">
    <source>
        <dbReference type="ARBA" id="ARBA00022884"/>
    </source>
</evidence>
<evidence type="ECO:0000256" key="6">
    <source>
        <dbReference type="ARBA" id="ARBA00035292"/>
    </source>
</evidence>
<accession>A0A2M8LCJ4</accession>
<sequence length="147" mass="16102">MQIILLKDIKGIGKKHEVKTVADGYALNLLIPQKLAEVATPGSLTRVELLRKQEIVDKKIQEDLLAKNLKAIHDITVETTVVANEEGHLFAGIHSIEIAPIVKSATGIDILPEFIQLEKPIKTTGEHKIDVKVQGKSATFTLVVKAK</sequence>
<dbReference type="GO" id="GO:0003735">
    <property type="term" value="F:structural constituent of ribosome"/>
    <property type="evidence" value="ECO:0007669"/>
    <property type="project" value="InterPro"/>
</dbReference>
<dbReference type="InterPro" id="IPR036791">
    <property type="entry name" value="Ribosomal_bL9_C_sf"/>
</dbReference>
<dbReference type="SUPFAM" id="SSF55658">
    <property type="entry name" value="L9 N-domain-like"/>
    <property type="match status" value="1"/>
</dbReference>
<organism evidence="10 11">
    <name type="scientific">Candidatus Taylorbacteria bacterium CG10_big_fil_rev_8_21_14_0_10_41_48</name>
    <dbReference type="NCBI Taxonomy" id="1975024"/>
    <lineage>
        <taxon>Bacteria</taxon>
        <taxon>Candidatus Tayloriibacteriota</taxon>
    </lineage>
</organism>
<comment type="function">
    <text evidence="7">Binds to the 23S rRNA.</text>
</comment>
<keyword evidence="3 7" id="KW-0694">RNA-binding</keyword>
<comment type="caution">
    <text evidence="10">The sequence shown here is derived from an EMBL/GenBank/DDBJ whole genome shotgun (WGS) entry which is preliminary data.</text>
</comment>
<name>A0A2M8LCJ4_9BACT</name>
<dbReference type="EMBL" id="PFEQ01000009">
    <property type="protein sequence ID" value="PJE74339.1"/>
    <property type="molecule type" value="Genomic_DNA"/>
</dbReference>
<dbReference type="InterPro" id="IPR020070">
    <property type="entry name" value="Ribosomal_bL9_N"/>
</dbReference>
<dbReference type="SUPFAM" id="SSF55653">
    <property type="entry name" value="Ribosomal protein L9 C-domain"/>
    <property type="match status" value="1"/>
</dbReference>
<dbReference type="AlphaFoldDB" id="A0A2M8LCJ4"/>
<evidence type="ECO:0000256" key="1">
    <source>
        <dbReference type="ARBA" id="ARBA00010605"/>
    </source>
</evidence>
<dbReference type="InterPro" id="IPR000244">
    <property type="entry name" value="Ribosomal_bL9"/>
</dbReference>
<gene>
    <name evidence="7 10" type="primary">rplI</name>
    <name evidence="10" type="ORF">COV01_02470</name>
</gene>
<dbReference type="Gene3D" id="3.10.430.100">
    <property type="entry name" value="Ribosomal protein L9, C-terminal domain"/>
    <property type="match status" value="1"/>
</dbReference>
<evidence type="ECO:0000256" key="7">
    <source>
        <dbReference type="HAMAP-Rule" id="MF_00503"/>
    </source>
</evidence>
<evidence type="ECO:0000256" key="4">
    <source>
        <dbReference type="ARBA" id="ARBA00022980"/>
    </source>
</evidence>
<dbReference type="InterPro" id="IPR009027">
    <property type="entry name" value="Ribosomal_bL9/RNase_H1_N"/>
</dbReference>
<dbReference type="PANTHER" id="PTHR21368">
    <property type="entry name" value="50S RIBOSOMAL PROTEIN L9"/>
    <property type="match status" value="1"/>
</dbReference>
<keyword evidence="5 7" id="KW-0687">Ribonucleoprotein</keyword>
<comment type="similarity">
    <text evidence="1 7">Belongs to the bacterial ribosomal protein bL9 family.</text>
</comment>
<dbReference type="Pfam" id="PF03948">
    <property type="entry name" value="Ribosomal_L9_C"/>
    <property type="match status" value="1"/>
</dbReference>
<feature type="domain" description="Ribosomal protein L9" evidence="8">
    <location>
        <begin position="1"/>
        <end position="44"/>
    </location>
</feature>
<keyword evidence="4 7" id="KW-0689">Ribosomal protein</keyword>
<dbReference type="HAMAP" id="MF_00503">
    <property type="entry name" value="Ribosomal_bL9"/>
    <property type="match status" value="1"/>
</dbReference>
<dbReference type="InterPro" id="IPR020594">
    <property type="entry name" value="Ribosomal_bL9_bac/chp"/>
</dbReference>
<keyword evidence="2 7" id="KW-0699">rRNA-binding</keyword>
<dbReference type="GO" id="GO:0019843">
    <property type="term" value="F:rRNA binding"/>
    <property type="evidence" value="ECO:0007669"/>
    <property type="project" value="UniProtKB-UniRule"/>
</dbReference>
<dbReference type="GO" id="GO:0005840">
    <property type="term" value="C:ribosome"/>
    <property type="evidence" value="ECO:0007669"/>
    <property type="project" value="UniProtKB-KW"/>
</dbReference>
<dbReference type="NCBIfam" id="TIGR00158">
    <property type="entry name" value="L9"/>
    <property type="match status" value="1"/>
</dbReference>
<dbReference type="InterPro" id="IPR020069">
    <property type="entry name" value="Ribosomal_bL9_C"/>
</dbReference>
<protein>
    <recommendedName>
        <fullName evidence="6 7">Large ribosomal subunit protein bL9</fullName>
    </recommendedName>
</protein>
<reference evidence="11" key="1">
    <citation type="submission" date="2017-09" db="EMBL/GenBank/DDBJ databases">
        <title>Depth-based differentiation of microbial function through sediment-hosted aquifers and enrichment of novel symbionts in the deep terrestrial subsurface.</title>
        <authorList>
            <person name="Probst A.J."/>
            <person name="Ladd B."/>
            <person name="Jarett J.K."/>
            <person name="Geller-Mcgrath D.E."/>
            <person name="Sieber C.M.K."/>
            <person name="Emerson J.B."/>
            <person name="Anantharaman K."/>
            <person name="Thomas B.C."/>
            <person name="Malmstrom R."/>
            <person name="Stieglmeier M."/>
            <person name="Klingl A."/>
            <person name="Woyke T."/>
            <person name="Ryan C.M."/>
            <person name="Banfield J.F."/>
        </authorList>
    </citation>
    <scope>NUCLEOTIDE SEQUENCE [LARGE SCALE GENOMIC DNA]</scope>
</reference>
<evidence type="ECO:0000256" key="2">
    <source>
        <dbReference type="ARBA" id="ARBA00022730"/>
    </source>
</evidence>
<dbReference type="GO" id="GO:1990904">
    <property type="term" value="C:ribonucleoprotein complex"/>
    <property type="evidence" value="ECO:0007669"/>
    <property type="project" value="UniProtKB-KW"/>
</dbReference>
<dbReference type="InterPro" id="IPR036935">
    <property type="entry name" value="Ribosomal_bL9_N_sf"/>
</dbReference>
<evidence type="ECO:0000313" key="10">
    <source>
        <dbReference type="EMBL" id="PJE74339.1"/>
    </source>
</evidence>
<evidence type="ECO:0000256" key="5">
    <source>
        <dbReference type="ARBA" id="ARBA00023274"/>
    </source>
</evidence>
<proteinExistence type="inferred from homology"/>
<evidence type="ECO:0000313" key="11">
    <source>
        <dbReference type="Proteomes" id="UP000228700"/>
    </source>
</evidence>
<dbReference type="GO" id="GO:0006412">
    <property type="term" value="P:translation"/>
    <property type="evidence" value="ECO:0007669"/>
    <property type="project" value="UniProtKB-UniRule"/>
</dbReference>